<organism evidence="1 2">
    <name type="scientific">Geoglobus ahangari</name>
    <dbReference type="NCBI Taxonomy" id="113653"/>
    <lineage>
        <taxon>Archaea</taxon>
        <taxon>Methanobacteriati</taxon>
        <taxon>Methanobacteriota</taxon>
        <taxon>Archaeoglobi</taxon>
        <taxon>Archaeoglobales</taxon>
        <taxon>Archaeoglobaceae</taxon>
        <taxon>Geoglobus</taxon>
    </lineage>
</organism>
<proteinExistence type="predicted"/>
<dbReference type="RefSeq" id="WP_048095363.1">
    <property type="nucleotide sequence ID" value="NZ_CP011267.1"/>
</dbReference>
<sequence length="248" mass="28121">MRFLTGIEVVDRHGGVYPGLVYVLEAPGAGGREFAYSMLHRNRERERLVISITATEEDVRREVQLMYPEIGQSVLEGVRIVSLAELYFQDSIIPMKWVSGKASAESLRRRDDILSGLIKTFDSLEDGSVVVLDSVTDLVRLSGRRLEWEDIVDLLNGLRKLGLRKDCVILALLTSSVLDPGRENELLSSSDGIAVFEWVEEKGSLSRWMHFRKLLGIMPMLEREKVSRLQIRTDPRVGFAVTTYERVI</sequence>
<dbReference type="KEGG" id="gah:GAH_01233"/>
<dbReference type="HOGENOM" id="CLU_053639_1_0_2"/>
<gene>
    <name evidence="1" type="ORF">GAH_01233</name>
</gene>
<evidence type="ECO:0000313" key="2">
    <source>
        <dbReference type="Proteomes" id="UP000034723"/>
    </source>
</evidence>
<evidence type="ECO:0000313" key="1">
    <source>
        <dbReference type="EMBL" id="AKG91462.1"/>
    </source>
</evidence>
<protein>
    <submittedName>
        <fullName evidence="1">RecA-superfamily ATPases implicated in signal transduction</fullName>
    </submittedName>
</protein>
<keyword evidence="2" id="KW-1185">Reference proteome</keyword>
<dbReference type="STRING" id="113653.GAH_01233"/>
<dbReference type="GeneID" id="24803806"/>
<dbReference type="Gene3D" id="3.40.50.300">
    <property type="entry name" value="P-loop containing nucleotide triphosphate hydrolases"/>
    <property type="match status" value="1"/>
</dbReference>
<accession>A0A0F7IG05</accession>
<reference evidence="1 2" key="1">
    <citation type="submission" date="2015-04" db="EMBL/GenBank/DDBJ databases">
        <title>The complete genome sequence of the hyperthermophilic, obligate iron-reducing archaeon Geoglobus ahangari strain 234T.</title>
        <authorList>
            <person name="Manzella M.P."/>
            <person name="Holmes D.E."/>
            <person name="Rocheleau J.M."/>
            <person name="Chung A."/>
            <person name="Reguera G."/>
            <person name="Kashefi K."/>
        </authorList>
    </citation>
    <scope>NUCLEOTIDE SEQUENCE [LARGE SCALE GENOMIC DNA]</scope>
    <source>
        <strain evidence="1 2">234</strain>
    </source>
</reference>
<name>A0A0F7IG05_9EURY</name>
<dbReference type="Proteomes" id="UP000034723">
    <property type="component" value="Chromosome"/>
</dbReference>
<dbReference type="OrthoDB" id="337234at2157"/>
<dbReference type="AlphaFoldDB" id="A0A0F7IG05"/>
<dbReference type="EMBL" id="CP011267">
    <property type="protein sequence ID" value="AKG91462.1"/>
    <property type="molecule type" value="Genomic_DNA"/>
</dbReference>
<dbReference type="InParanoid" id="A0A0F7IG05"/>
<dbReference type="InterPro" id="IPR027417">
    <property type="entry name" value="P-loop_NTPase"/>
</dbReference>